<dbReference type="CDD" id="cd05251">
    <property type="entry name" value="NmrA_like_SDR_a"/>
    <property type="match status" value="1"/>
</dbReference>
<evidence type="ECO:0000313" key="4">
    <source>
        <dbReference type="EMBL" id="MBP2472628.1"/>
    </source>
</evidence>
<evidence type="ECO:0000256" key="2">
    <source>
        <dbReference type="ARBA" id="ARBA00022857"/>
    </source>
</evidence>
<keyword evidence="2" id="KW-0521">NADP</keyword>
<dbReference type="RefSeq" id="WP_086788066.1">
    <property type="nucleotide sequence ID" value="NZ_JAGIOO010000001.1"/>
</dbReference>
<protein>
    <submittedName>
        <fullName evidence="4">Uncharacterized protein YbjT (DUF2867 family)</fullName>
    </submittedName>
</protein>
<gene>
    <name evidence="4" type="ORF">JOF53_001500</name>
</gene>
<dbReference type="Gene3D" id="3.90.25.10">
    <property type="entry name" value="UDP-galactose 4-epimerase, domain 1"/>
    <property type="match status" value="1"/>
</dbReference>
<dbReference type="PANTHER" id="PTHR42748">
    <property type="entry name" value="NITROGEN METABOLITE REPRESSION PROTEIN NMRA FAMILY MEMBER"/>
    <property type="match status" value="1"/>
</dbReference>
<comment type="caution">
    <text evidence="4">The sequence shown here is derived from an EMBL/GenBank/DDBJ whole genome shotgun (WGS) entry which is preliminary data.</text>
</comment>
<evidence type="ECO:0000313" key="5">
    <source>
        <dbReference type="Proteomes" id="UP001519363"/>
    </source>
</evidence>
<dbReference type="PANTHER" id="PTHR42748:SF7">
    <property type="entry name" value="NMRA LIKE REDOX SENSOR 1-RELATED"/>
    <property type="match status" value="1"/>
</dbReference>
<proteinExistence type="inferred from homology"/>
<evidence type="ECO:0000259" key="3">
    <source>
        <dbReference type="Pfam" id="PF05368"/>
    </source>
</evidence>
<organism evidence="4 5">
    <name type="scientific">Crossiella equi</name>
    <dbReference type="NCBI Taxonomy" id="130796"/>
    <lineage>
        <taxon>Bacteria</taxon>
        <taxon>Bacillati</taxon>
        <taxon>Actinomycetota</taxon>
        <taxon>Actinomycetes</taxon>
        <taxon>Pseudonocardiales</taxon>
        <taxon>Pseudonocardiaceae</taxon>
        <taxon>Crossiella</taxon>
    </lineage>
</organism>
<feature type="domain" description="NmrA-like" evidence="3">
    <location>
        <begin position="3"/>
        <end position="280"/>
    </location>
</feature>
<reference evidence="4 5" key="1">
    <citation type="submission" date="2021-03" db="EMBL/GenBank/DDBJ databases">
        <title>Sequencing the genomes of 1000 actinobacteria strains.</title>
        <authorList>
            <person name="Klenk H.-P."/>
        </authorList>
    </citation>
    <scope>NUCLEOTIDE SEQUENCE [LARGE SCALE GENOMIC DNA]</scope>
    <source>
        <strain evidence="4 5">DSM 44580</strain>
    </source>
</reference>
<dbReference type="EMBL" id="JAGIOO010000001">
    <property type="protein sequence ID" value="MBP2472628.1"/>
    <property type="molecule type" value="Genomic_DNA"/>
</dbReference>
<keyword evidence="5" id="KW-1185">Reference proteome</keyword>
<comment type="similarity">
    <text evidence="1">Belongs to the NmrA-type oxidoreductase family.</text>
</comment>
<dbReference type="InterPro" id="IPR036291">
    <property type="entry name" value="NAD(P)-bd_dom_sf"/>
</dbReference>
<dbReference type="Pfam" id="PF05368">
    <property type="entry name" value="NmrA"/>
    <property type="match status" value="1"/>
</dbReference>
<sequence length="314" mass="33693">MGKKIVTVVGATGSQGGGLVRAILADRESEFAVRAVTRNSGSAKAQALAELGAEVVQADINDAASLGKAFEGAYGAFLVTDFWAHMSAAKELAEVEALVQAVRGAGVQHVVWSTLEDTRELLPVQDPRMPVLDGKYNVPHFDAKGEADDLFRKAGVPTTFLRTTFYFEGLLDAMAPRRAEDGVLTLALPLAPGKLLAGIAAEDIGRTAYGILKSGEELVGETVSIAGEYLTGEQYAAALAEALGEPVRFQSVPFDDYRALDFAVAREIGNMFHYYSDFDREFTGARDLAKVRELNPALQDLRAWLAHNGSKLTV</sequence>
<dbReference type="InterPro" id="IPR051164">
    <property type="entry name" value="NmrA-like_oxidored"/>
</dbReference>
<dbReference type="Gene3D" id="3.40.50.720">
    <property type="entry name" value="NAD(P)-binding Rossmann-like Domain"/>
    <property type="match status" value="1"/>
</dbReference>
<dbReference type="SUPFAM" id="SSF51735">
    <property type="entry name" value="NAD(P)-binding Rossmann-fold domains"/>
    <property type="match status" value="1"/>
</dbReference>
<evidence type="ECO:0000256" key="1">
    <source>
        <dbReference type="ARBA" id="ARBA00006328"/>
    </source>
</evidence>
<dbReference type="Proteomes" id="UP001519363">
    <property type="component" value="Unassembled WGS sequence"/>
</dbReference>
<accession>A0ABS5A7Q7</accession>
<dbReference type="InterPro" id="IPR008030">
    <property type="entry name" value="NmrA-like"/>
</dbReference>
<name>A0ABS5A7Q7_9PSEU</name>